<dbReference type="KEGG" id="jcu:105635603"/>
<dbReference type="EMBL" id="KK914437">
    <property type="protein sequence ID" value="KDP36414.1"/>
    <property type="molecule type" value="Genomic_DNA"/>
</dbReference>
<dbReference type="Pfam" id="PF04535">
    <property type="entry name" value="CASP_dom"/>
    <property type="match status" value="1"/>
</dbReference>
<evidence type="ECO:0000313" key="10">
    <source>
        <dbReference type="EMBL" id="KDP36414.1"/>
    </source>
</evidence>
<evidence type="ECO:0000256" key="6">
    <source>
        <dbReference type="ARBA" id="ARBA00022989"/>
    </source>
</evidence>
<evidence type="ECO:0000259" key="9">
    <source>
        <dbReference type="Pfam" id="PF04535"/>
    </source>
</evidence>
<dbReference type="InterPro" id="IPR006459">
    <property type="entry name" value="CASP/CASPL"/>
</dbReference>
<dbReference type="InterPro" id="IPR006702">
    <property type="entry name" value="CASP_dom"/>
</dbReference>
<dbReference type="Proteomes" id="UP000027138">
    <property type="component" value="Unassembled WGS sequence"/>
</dbReference>
<proteinExistence type="inferred from homology"/>
<evidence type="ECO:0000256" key="3">
    <source>
        <dbReference type="ARBA" id="ARBA00011489"/>
    </source>
</evidence>
<evidence type="ECO:0000256" key="1">
    <source>
        <dbReference type="ARBA" id="ARBA00004651"/>
    </source>
</evidence>
<evidence type="ECO:0000256" key="2">
    <source>
        <dbReference type="ARBA" id="ARBA00007651"/>
    </source>
</evidence>
<feature type="transmembrane region" description="Helical" evidence="8">
    <location>
        <begin position="134"/>
        <end position="164"/>
    </location>
</feature>
<evidence type="ECO:0000256" key="5">
    <source>
        <dbReference type="ARBA" id="ARBA00022692"/>
    </source>
</evidence>
<feature type="transmembrane region" description="Helical" evidence="8">
    <location>
        <begin position="50"/>
        <end position="67"/>
    </location>
</feature>
<keyword evidence="7 8" id="KW-0472">Membrane</keyword>
<gene>
    <name evidence="10" type="ORF">JCGZ_08683</name>
</gene>
<evidence type="ECO:0000256" key="7">
    <source>
        <dbReference type="ARBA" id="ARBA00023136"/>
    </source>
</evidence>
<feature type="transmembrane region" description="Helical" evidence="8">
    <location>
        <begin position="12"/>
        <end position="29"/>
    </location>
</feature>
<protein>
    <recommendedName>
        <fullName evidence="8">CASP-like protein</fullName>
    </recommendedName>
</protein>
<evidence type="ECO:0000313" key="11">
    <source>
        <dbReference type="Proteomes" id="UP000027138"/>
    </source>
</evidence>
<sequence length="178" mass="20033">MKLWAPKLEAFLRFSSIFLLLMTSLLIGLDSETKSVVYMEKKVTCKDLKALLVLVYVDAVAAAYNLLQLSRCFKASYKSEASYRSVAWSCFLLDQIVVYITFAATAAAIEHSVLVVVGANAFQWMKWCNRFTRFCFQIGGSLFCSVTACALMVFISSISAFNLFRLYSPNQFLLLKST</sequence>
<dbReference type="NCBIfam" id="TIGR01569">
    <property type="entry name" value="A_tha_TIGR01569"/>
    <property type="match status" value="1"/>
</dbReference>
<feature type="domain" description="Casparian strip membrane protein" evidence="9">
    <location>
        <begin position="7"/>
        <end position="150"/>
    </location>
</feature>
<dbReference type="GO" id="GO:0005886">
    <property type="term" value="C:plasma membrane"/>
    <property type="evidence" value="ECO:0007669"/>
    <property type="project" value="UniProtKB-SubCell"/>
</dbReference>
<dbReference type="OrthoDB" id="689315at2759"/>
<keyword evidence="4 8" id="KW-1003">Cell membrane</keyword>
<organism evidence="10 11">
    <name type="scientific">Jatropha curcas</name>
    <name type="common">Barbados nut</name>
    <dbReference type="NCBI Taxonomy" id="180498"/>
    <lineage>
        <taxon>Eukaryota</taxon>
        <taxon>Viridiplantae</taxon>
        <taxon>Streptophyta</taxon>
        <taxon>Embryophyta</taxon>
        <taxon>Tracheophyta</taxon>
        <taxon>Spermatophyta</taxon>
        <taxon>Magnoliopsida</taxon>
        <taxon>eudicotyledons</taxon>
        <taxon>Gunneridae</taxon>
        <taxon>Pentapetalae</taxon>
        <taxon>rosids</taxon>
        <taxon>fabids</taxon>
        <taxon>Malpighiales</taxon>
        <taxon>Euphorbiaceae</taxon>
        <taxon>Crotonoideae</taxon>
        <taxon>Jatropheae</taxon>
        <taxon>Jatropha</taxon>
    </lineage>
</organism>
<dbReference type="PANTHER" id="PTHR33573:SF30">
    <property type="entry name" value="CASP-LIKE PROTEIN 2C1-RELATED"/>
    <property type="match status" value="1"/>
</dbReference>
<reference evidence="10 11" key="1">
    <citation type="journal article" date="2014" name="PLoS ONE">
        <title>Global Analysis of Gene Expression Profiles in Physic Nut (Jatropha curcas L.) Seedlings Exposed to Salt Stress.</title>
        <authorList>
            <person name="Zhang L."/>
            <person name="Zhang C."/>
            <person name="Wu P."/>
            <person name="Chen Y."/>
            <person name="Li M."/>
            <person name="Jiang H."/>
            <person name="Wu G."/>
        </authorList>
    </citation>
    <scope>NUCLEOTIDE SEQUENCE [LARGE SCALE GENOMIC DNA]</scope>
    <source>
        <strain evidence="11">cv. GZQX0401</strain>
        <tissue evidence="10">Young leaves</tissue>
    </source>
</reference>
<comment type="similarity">
    <text evidence="2 8">Belongs to the Casparian strip membrane proteins (CASP) family.</text>
</comment>
<accession>A0A067KX28</accession>
<dbReference type="AlphaFoldDB" id="A0A067KX28"/>
<keyword evidence="6 8" id="KW-1133">Transmembrane helix</keyword>
<keyword evidence="5 8" id="KW-0812">Transmembrane</keyword>
<keyword evidence="11" id="KW-1185">Reference proteome</keyword>
<dbReference type="STRING" id="180498.A0A067KX28"/>
<comment type="subcellular location">
    <subcellularLocation>
        <location evidence="1 8">Cell membrane</location>
        <topology evidence="1 8">Multi-pass membrane protein</topology>
    </subcellularLocation>
</comment>
<evidence type="ECO:0000256" key="8">
    <source>
        <dbReference type="RuleBase" id="RU361233"/>
    </source>
</evidence>
<dbReference type="PANTHER" id="PTHR33573">
    <property type="entry name" value="CASP-LIKE PROTEIN 4A4"/>
    <property type="match status" value="1"/>
</dbReference>
<feature type="transmembrane region" description="Helical" evidence="8">
    <location>
        <begin position="96"/>
        <end position="122"/>
    </location>
</feature>
<evidence type="ECO:0000256" key="4">
    <source>
        <dbReference type="ARBA" id="ARBA00022475"/>
    </source>
</evidence>
<comment type="subunit">
    <text evidence="3 8">Homodimer and heterodimers.</text>
</comment>
<name>A0A067KX28_JATCU</name>